<reference evidence="1" key="1">
    <citation type="submission" date="2021-01" db="EMBL/GenBank/DDBJ databases">
        <authorList>
            <person name="Corre E."/>
            <person name="Pelletier E."/>
            <person name="Niang G."/>
            <person name="Scheremetjew M."/>
            <person name="Finn R."/>
            <person name="Kale V."/>
            <person name="Holt S."/>
            <person name="Cochrane G."/>
            <person name="Meng A."/>
            <person name="Brown T."/>
            <person name="Cohen L."/>
        </authorList>
    </citation>
    <scope>NUCLEOTIDE SEQUENCE</scope>
    <source>
        <strain evidence="1">Isolate 1302-5</strain>
    </source>
</reference>
<name>A0A7S4NDV0_9STRA</name>
<proteinExistence type="predicted"/>
<dbReference type="EMBL" id="HBKQ01055255">
    <property type="protein sequence ID" value="CAE2281392.1"/>
    <property type="molecule type" value="Transcribed_RNA"/>
</dbReference>
<evidence type="ECO:0000313" key="1">
    <source>
        <dbReference type="EMBL" id="CAE2281392.1"/>
    </source>
</evidence>
<accession>A0A7S4NDV0</accession>
<dbReference type="AlphaFoldDB" id="A0A7S4NDV0"/>
<protein>
    <submittedName>
        <fullName evidence="1">Uncharacterized protein</fullName>
    </submittedName>
</protein>
<gene>
    <name evidence="1" type="ORF">OAUR00152_LOCUS37820</name>
</gene>
<organism evidence="1">
    <name type="scientific">Odontella aurita</name>
    <dbReference type="NCBI Taxonomy" id="265563"/>
    <lineage>
        <taxon>Eukaryota</taxon>
        <taxon>Sar</taxon>
        <taxon>Stramenopiles</taxon>
        <taxon>Ochrophyta</taxon>
        <taxon>Bacillariophyta</taxon>
        <taxon>Mediophyceae</taxon>
        <taxon>Biddulphiophycidae</taxon>
        <taxon>Eupodiscales</taxon>
        <taxon>Odontellaceae</taxon>
        <taxon>Odontella</taxon>
    </lineage>
</organism>
<sequence length="105" mass="11837">MTGVAPPQPTGVLPDPVPRIDPSLWKSTRIAQKYSSQSHNWGFTTTNTKVYNNLNFHIRGKPVTVNDLYHPAPLEEFLISQATEQMSMNWGLKFFGQAGLEEVHK</sequence>